<evidence type="ECO:0000313" key="2">
    <source>
        <dbReference type="Proteomes" id="UP000663834"/>
    </source>
</evidence>
<sequence>MSNYSLLPDQPMEQLLKFRIDGRTFNAKNIDELYPGLDRLLLRSLQTGDCRQLFNRLKCNLKSQYLLITGKHIHINVIIINRLALSILINKQYSTSMFDVLIKDGARFDLQDNQG</sequence>
<reference evidence="1" key="1">
    <citation type="submission" date="2021-02" db="EMBL/GenBank/DDBJ databases">
        <authorList>
            <person name="Nowell W R."/>
        </authorList>
    </citation>
    <scope>NUCLEOTIDE SEQUENCE</scope>
</reference>
<dbReference type="AlphaFoldDB" id="A0A815U5V5"/>
<organism evidence="1 2">
    <name type="scientific">Rotaria magnacalcarata</name>
    <dbReference type="NCBI Taxonomy" id="392030"/>
    <lineage>
        <taxon>Eukaryota</taxon>
        <taxon>Metazoa</taxon>
        <taxon>Spiralia</taxon>
        <taxon>Gnathifera</taxon>
        <taxon>Rotifera</taxon>
        <taxon>Eurotatoria</taxon>
        <taxon>Bdelloidea</taxon>
        <taxon>Philodinida</taxon>
        <taxon>Philodinidae</taxon>
        <taxon>Rotaria</taxon>
    </lineage>
</organism>
<dbReference type="Proteomes" id="UP000663834">
    <property type="component" value="Unassembled WGS sequence"/>
</dbReference>
<evidence type="ECO:0000313" key="1">
    <source>
        <dbReference type="EMBL" id="CAF1511857.1"/>
    </source>
</evidence>
<proteinExistence type="predicted"/>
<dbReference type="EMBL" id="CAJNOW010007363">
    <property type="protein sequence ID" value="CAF1511857.1"/>
    <property type="molecule type" value="Genomic_DNA"/>
</dbReference>
<name>A0A815U5V5_9BILA</name>
<gene>
    <name evidence="1" type="ORF">KQP761_LOCUS15203</name>
</gene>
<protein>
    <submittedName>
        <fullName evidence="1">Uncharacterized protein</fullName>
    </submittedName>
</protein>
<dbReference type="OrthoDB" id="10137867at2759"/>
<accession>A0A815U5V5</accession>
<comment type="caution">
    <text evidence="1">The sequence shown here is derived from an EMBL/GenBank/DDBJ whole genome shotgun (WGS) entry which is preliminary data.</text>
</comment>